<dbReference type="InterPro" id="IPR021354">
    <property type="entry name" value="DUF2975"/>
</dbReference>
<evidence type="ECO:0000256" key="1">
    <source>
        <dbReference type="SAM" id="Phobius"/>
    </source>
</evidence>
<gene>
    <name evidence="2" type="ORF">IPN02_12030</name>
</gene>
<dbReference type="EMBL" id="JADJZA010000007">
    <property type="protein sequence ID" value="MBK9297536.1"/>
    <property type="molecule type" value="Genomic_DNA"/>
</dbReference>
<name>A0A936TDF9_9ACTN</name>
<keyword evidence="1" id="KW-0812">Transmembrane</keyword>
<feature type="transmembrane region" description="Helical" evidence="1">
    <location>
        <begin position="148"/>
        <end position="174"/>
    </location>
</feature>
<sequence>MTTNAKSDNDSFLVIKLFESLLIVGMLFGVLSVAGVLIDKPALGLYGDSSPFVDAEPTFPVEFGDNQATIVSDNEQINPAYSQAPVEIGKPVTARFTFIEPRPDQRVIWVIWQVSGPLLVLAGLWLVYSVVRSARLGDPFVARNERRLWTLAGLIAVGGTGYSMLTGVAEMLMLRRSAAAGLTEMVFTVSFLPLVAGLGVAVLAWVWHVGISLQDEVAGTI</sequence>
<dbReference type="Proteomes" id="UP000727993">
    <property type="component" value="Unassembled WGS sequence"/>
</dbReference>
<feature type="transmembrane region" description="Helical" evidence="1">
    <location>
        <begin position="107"/>
        <end position="128"/>
    </location>
</feature>
<dbReference type="Pfam" id="PF11188">
    <property type="entry name" value="DUF2975"/>
    <property type="match status" value="1"/>
</dbReference>
<organism evidence="2 3">
    <name type="scientific">Candidatus Neomicrothrix subdominans</name>
    <dbReference type="NCBI Taxonomy" id="2954438"/>
    <lineage>
        <taxon>Bacteria</taxon>
        <taxon>Bacillati</taxon>
        <taxon>Actinomycetota</taxon>
        <taxon>Acidimicrobiia</taxon>
        <taxon>Acidimicrobiales</taxon>
        <taxon>Microthrixaceae</taxon>
        <taxon>Candidatus Neomicrothrix</taxon>
    </lineage>
</organism>
<evidence type="ECO:0000313" key="2">
    <source>
        <dbReference type="EMBL" id="MBK9297536.1"/>
    </source>
</evidence>
<evidence type="ECO:0000313" key="3">
    <source>
        <dbReference type="Proteomes" id="UP000727993"/>
    </source>
</evidence>
<comment type="caution">
    <text evidence="2">The sequence shown here is derived from an EMBL/GenBank/DDBJ whole genome shotgun (WGS) entry which is preliminary data.</text>
</comment>
<feature type="transmembrane region" description="Helical" evidence="1">
    <location>
        <begin position="20"/>
        <end position="38"/>
    </location>
</feature>
<dbReference type="AlphaFoldDB" id="A0A936TDF9"/>
<keyword evidence="1" id="KW-0472">Membrane</keyword>
<keyword evidence="1" id="KW-1133">Transmembrane helix</keyword>
<feature type="transmembrane region" description="Helical" evidence="1">
    <location>
        <begin position="186"/>
        <end position="207"/>
    </location>
</feature>
<accession>A0A936TDF9</accession>
<reference evidence="2 3" key="1">
    <citation type="submission" date="2020-10" db="EMBL/GenBank/DDBJ databases">
        <title>Connecting structure to function with the recovery of over 1000 high-quality activated sludge metagenome-assembled genomes encoding full-length rRNA genes using long-read sequencing.</title>
        <authorList>
            <person name="Singleton C.M."/>
            <person name="Petriglieri F."/>
            <person name="Kristensen J.M."/>
            <person name="Kirkegaard R.H."/>
            <person name="Michaelsen T.Y."/>
            <person name="Andersen M.H."/>
            <person name="Karst S.M."/>
            <person name="Dueholm M.S."/>
            <person name="Nielsen P.H."/>
            <person name="Albertsen M."/>
        </authorList>
    </citation>
    <scope>NUCLEOTIDE SEQUENCE [LARGE SCALE GENOMIC DNA]</scope>
    <source>
        <strain evidence="2">Lyne_18-Q3-R50-59_MAXAC.006</strain>
    </source>
</reference>
<proteinExistence type="predicted"/>
<protein>
    <submittedName>
        <fullName evidence="2">DUF2975 domain-containing protein</fullName>
    </submittedName>
</protein>